<evidence type="ECO:0000313" key="2">
    <source>
        <dbReference type="Proteomes" id="UP001148737"/>
    </source>
</evidence>
<evidence type="ECO:0000313" key="1">
    <source>
        <dbReference type="EMBL" id="KAJ3497800.1"/>
    </source>
</evidence>
<dbReference type="Proteomes" id="UP001148737">
    <property type="component" value="Unassembled WGS sequence"/>
</dbReference>
<comment type="caution">
    <text evidence="1">The sequence shown here is derived from an EMBL/GenBank/DDBJ whole genome shotgun (WGS) entry which is preliminary data.</text>
</comment>
<reference evidence="1" key="1">
    <citation type="submission" date="2022-07" db="EMBL/GenBank/DDBJ databases">
        <title>Genome Sequence of Lecanicillium saksenae.</title>
        <authorList>
            <person name="Buettner E."/>
        </authorList>
    </citation>
    <scope>NUCLEOTIDE SEQUENCE</scope>
    <source>
        <strain evidence="1">VT-O1</strain>
    </source>
</reference>
<name>A0ACC1R5W2_9HYPO</name>
<keyword evidence="2" id="KW-1185">Reference proteome</keyword>
<sequence>MPVSLSAFRVAQVIGVGATTWLSGNIASISLFSATALERSVSHDSMPAVLAARQWKYTLEQGKPNPPTAVLSAALFAFCAWTEMQQAPSHCGSWLNAAASACTFGMIPYTIIWIFPLNRRLIEIAGQSMNEDEPASASRAEVRQLLCRWRALNWIRSMFPLAASCLAFAATIE</sequence>
<accession>A0ACC1R5W2</accession>
<gene>
    <name evidence="1" type="ORF">NLG97_g1625</name>
</gene>
<proteinExistence type="predicted"/>
<organism evidence="1 2">
    <name type="scientific">Lecanicillium saksenae</name>
    <dbReference type="NCBI Taxonomy" id="468837"/>
    <lineage>
        <taxon>Eukaryota</taxon>
        <taxon>Fungi</taxon>
        <taxon>Dikarya</taxon>
        <taxon>Ascomycota</taxon>
        <taxon>Pezizomycotina</taxon>
        <taxon>Sordariomycetes</taxon>
        <taxon>Hypocreomycetidae</taxon>
        <taxon>Hypocreales</taxon>
        <taxon>Cordycipitaceae</taxon>
        <taxon>Lecanicillium</taxon>
    </lineage>
</organism>
<dbReference type="EMBL" id="JANAKD010000089">
    <property type="protein sequence ID" value="KAJ3497800.1"/>
    <property type="molecule type" value="Genomic_DNA"/>
</dbReference>
<protein>
    <submittedName>
        <fullName evidence="1">Uncharacterized protein</fullName>
    </submittedName>
</protein>